<evidence type="ECO:0000259" key="10">
    <source>
        <dbReference type="Pfam" id="PF04095"/>
    </source>
</evidence>
<keyword evidence="5 9" id="KW-0436">Ligase</keyword>
<dbReference type="InterPro" id="IPR041525">
    <property type="entry name" value="N/Namide_PRibTrfase"/>
</dbReference>
<proteinExistence type="inferred from homology"/>
<dbReference type="UniPathway" id="UPA00253">
    <property type="reaction ID" value="UER00457"/>
</dbReference>
<dbReference type="NCBIfam" id="TIGR01513">
    <property type="entry name" value="NAPRTase_put"/>
    <property type="match status" value="1"/>
</dbReference>
<dbReference type="GO" id="GO:0005829">
    <property type="term" value="C:cytosol"/>
    <property type="evidence" value="ECO:0007669"/>
    <property type="project" value="TreeGrafter"/>
</dbReference>
<organism evidence="13 14">
    <name type="scientific">Lacticaseibacillus rhamnosus (strain ATCC 53103 / LMG 18243 / GG)</name>
    <name type="common">Lactobacillus rhamnosus</name>
    <dbReference type="NCBI Taxonomy" id="568703"/>
    <lineage>
        <taxon>Bacteria</taxon>
        <taxon>Bacillati</taxon>
        <taxon>Bacillota</taxon>
        <taxon>Bacilli</taxon>
        <taxon>Lactobacillales</taxon>
        <taxon>Lactobacillaceae</taxon>
        <taxon>Lacticaseibacillus</taxon>
    </lineage>
</organism>
<comment type="similarity">
    <text evidence="2 9">Belongs to the NAPRTase family.</text>
</comment>
<dbReference type="Pfam" id="PF17956">
    <property type="entry name" value="NAPRTase_C"/>
    <property type="match status" value="1"/>
</dbReference>
<evidence type="ECO:0000256" key="6">
    <source>
        <dbReference type="ARBA" id="ARBA00022642"/>
    </source>
</evidence>
<dbReference type="InterPro" id="IPR036068">
    <property type="entry name" value="Nicotinate_pribotase-like_C"/>
</dbReference>
<dbReference type="InterPro" id="IPR013785">
    <property type="entry name" value="Aldolase_TIM"/>
</dbReference>
<dbReference type="PIRSF" id="PIRSF000484">
    <property type="entry name" value="NAPRT"/>
    <property type="match status" value="1"/>
</dbReference>
<dbReference type="KEGG" id="lrg:LRHM_2659"/>
<dbReference type="InterPro" id="IPR007229">
    <property type="entry name" value="Nic_PRibTrfase-Fam"/>
</dbReference>
<feature type="domain" description="Nicotinate phosphoribosyltransferase N-terminal" evidence="11">
    <location>
        <begin position="7"/>
        <end position="131"/>
    </location>
</feature>
<dbReference type="Pfam" id="PF17767">
    <property type="entry name" value="NAPRTase_N"/>
    <property type="match status" value="1"/>
</dbReference>
<dbReference type="NCBIfam" id="NF006695">
    <property type="entry name" value="PRK09243.1-2"/>
    <property type="match status" value="1"/>
</dbReference>
<keyword evidence="6 9" id="KW-0662">Pyridine nucleotide biosynthesis</keyword>
<dbReference type="RefSeq" id="WP_005684953.1">
    <property type="nucleotide sequence ID" value="NC_013198.1"/>
</dbReference>
<dbReference type="PANTHER" id="PTHR11098:SF1">
    <property type="entry name" value="NICOTINATE PHOSPHORIBOSYLTRANSFERASE"/>
    <property type="match status" value="1"/>
</dbReference>
<feature type="domain" description="Nicotinate phosphoribosyltransferase C-terminal" evidence="12">
    <location>
        <begin position="359"/>
        <end position="466"/>
    </location>
</feature>
<evidence type="ECO:0000256" key="5">
    <source>
        <dbReference type="ARBA" id="ARBA00022598"/>
    </source>
</evidence>
<dbReference type="EMBL" id="AP011548">
    <property type="protein sequence ID" value="BAI43186.1"/>
    <property type="molecule type" value="Genomic_DNA"/>
</dbReference>
<evidence type="ECO:0000256" key="8">
    <source>
        <dbReference type="ARBA" id="ARBA00048668"/>
    </source>
</evidence>
<feature type="domain" description="Nicotinate/nicotinamide phosphoribosyltransferase" evidence="10">
    <location>
        <begin position="152"/>
        <end position="350"/>
    </location>
</feature>
<dbReference type="EC" id="6.3.4.21" evidence="3 9"/>
<keyword evidence="13" id="KW-0328">Glycosyltransferase</keyword>
<comment type="function">
    <text evidence="9">Catalyzes the first step in the biosynthesis of NAD from nicotinic acid, the ATP-dependent synthesis of beta-nicotinate D-ribonucleotide from nicotinate and 5-phospho-D-ribose 1-phosphate.</text>
</comment>
<dbReference type="GO" id="GO:0034355">
    <property type="term" value="P:NAD+ biosynthetic process via the salvage pathway"/>
    <property type="evidence" value="ECO:0007669"/>
    <property type="project" value="TreeGrafter"/>
</dbReference>
<comment type="catalytic activity">
    <reaction evidence="8 9">
        <text>5-phospho-alpha-D-ribose 1-diphosphate + nicotinate + ATP + H2O = nicotinate beta-D-ribonucleotide + ADP + phosphate + diphosphate</text>
        <dbReference type="Rhea" id="RHEA:36163"/>
        <dbReference type="ChEBI" id="CHEBI:15377"/>
        <dbReference type="ChEBI" id="CHEBI:30616"/>
        <dbReference type="ChEBI" id="CHEBI:32544"/>
        <dbReference type="ChEBI" id="CHEBI:33019"/>
        <dbReference type="ChEBI" id="CHEBI:43474"/>
        <dbReference type="ChEBI" id="CHEBI:57502"/>
        <dbReference type="ChEBI" id="CHEBI:58017"/>
        <dbReference type="ChEBI" id="CHEBI:456216"/>
        <dbReference type="EC" id="6.3.4.21"/>
    </reaction>
</comment>
<keyword evidence="7 9" id="KW-0808">Transferase</keyword>
<dbReference type="CDD" id="cd01570">
    <property type="entry name" value="NAPRTase_A"/>
    <property type="match status" value="1"/>
</dbReference>
<evidence type="ECO:0000256" key="2">
    <source>
        <dbReference type="ARBA" id="ARBA00010897"/>
    </source>
</evidence>
<dbReference type="SUPFAM" id="SSF54675">
    <property type="entry name" value="Nicotinate/Quinolinate PRTase N-terminal domain-like"/>
    <property type="match status" value="1"/>
</dbReference>
<dbReference type="Pfam" id="PF04095">
    <property type="entry name" value="NAPRTase"/>
    <property type="match status" value="1"/>
</dbReference>
<dbReference type="FunFam" id="3.20.20.70:FF:000076">
    <property type="entry name" value="Nicotinate phosphoribosyltransferase"/>
    <property type="match status" value="1"/>
</dbReference>
<dbReference type="PANTHER" id="PTHR11098">
    <property type="entry name" value="NICOTINATE PHOSPHORIBOSYLTRANSFERASE"/>
    <property type="match status" value="1"/>
</dbReference>
<keyword evidence="4" id="KW-0597">Phosphoprotein</keyword>
<sequence length="477" mass="52220">MNMNQAMLTDLYEFSMANGYCATLPHEDQAVFDIFYRNVPDHGSFVIAAGLQQVVEALRDFHFEDADIKYLRSLKLYSDTFLDYLKTMKLACTVTALPEGTPVFPREPLLTVQGPLMQVQLLETLLLNIVNHQSLIATKARRITAAAEGRPVMEFGARRAQGPDASVYGARAAVIGGCASTSNVLAAQRFNIPAAGTMAHSWIEAFPDELTAFRAWAKVYPDNSALLVDTYDVLKSGVPNAITVFKELKAAGHHPVGIRIDSGDITQLAKQARKMLDDAGFPDAKITASNALDETVIQSLLKEGAPIDNFGIGEKLITSASSPVLSGVYKMTALQANGKWLPKIKVSASREKTTLPSHKQVYRLYHCDDQTAFADVIALADENLPAEIAAVNANPLATQTQVTLRDFTAEPLLKPVFPQAQEPLTTDVFAIQKHMQTALGHLPEATQRLVNPDLYPVYLTPKLAALQQKLIDEHHQN</sequence>
<evidence type="ECO:0000259" key="12">
    <source>
        <dbReference type="Pfam" id="PF17956"/>
    </source>
</evidence>
<evidence type="ECO:0000256" key="3">
    <source>
        <dbReference type="ARBA" id="ARBA00013236"/>
    </source>
</evidence>
<evidence type="ECO:0000259" key="11">
    <source>
        <dbReference type="Pfam" id="PF17767"/>
    </source>
</evidence>
<evidence type="ECO:0000256" key="4">
    <source>
        <dbReference type="ARBA" id="ARBA00022553"/>
    </source>
</evidence>
<evidence type="ECO:0000256" key="7">
    <source>
        <dbReference type="ARBA" id="ARBA00022679"/>
    </source>
</evidence>
<dbReference type="InterPro" id="IPR041619">
    <property type="entry name" value="NAPRTase_C"/>
</dbReference>
<evidence type="ECO:0000256" key="1">
    <source>
        <dbReference type="ARBA" id="ARBA00004952"/>
    </source>
</evidence>
<evidence type="ECO:0000256" key="9">
    <source>
        <dbReference type="RuleBase" id="RU365100"/>
    </source>
</evidence>
<dbReference type="GO" id="GO:0004516">
    <property type="term" value="F:nicotinate phosphoribosyltransferase activity"/>
    <property type="evidence" value="ECO:0007669"/>
    <property type="project" value="UniProtKB-UniRule"/>
</dbReference>
<dbReference type="SUPFAM" id="SSF51690">
    <property type="entry name" value="Nicotinate/Quinolinate PRTase C-terminal domain-like"/>
    <property type="match status" value="1"/>
</dbReference>
<dbReference type="Gene3D" id="3.20.140.10">
    <property type="entry name" value="nicotinate phosphoribosyltransferase"/>
    <property type="match status" value="1"/>
</dbReference>
<dbReference type="KEGG" id="lrh:LGG_02765"/>
<accession>A0A7S7FR97</accession>
<dbReference type="NCBIfam" id="NF009131">
    <property type="entry name" value="PRK12484.1"/>
    <property type="match status" value="1"/>
</dbReference>
<comment type="pathway">
    <text evidence="1 9">Cofactor biosynthesis; NAD(+) biosynthesis; nicotinate D-ribonucleotide from nicotinate: step 1/1.</text>
</comment>
<comment type="PTM">
    <text evidence="9">Transiently phosphorylated on a His residue during the reaction cycle. Phosphorylation strongly increases the affinity for substrates and increases the rate of nicotinate D-ribonucleotide production. Dephosphorylation regenerates the low-affinity form of the enzyme, leading to product release.</text>
</comment>
<dbReference type="GO" id="GO:0047280">
    <property type="term" value="F:nicotinamide phosphoribosyltransferase activity"/>
    <property type="evidence" value="ECO:0007669"/>
    <property type="project" value="UniProtKB-ARBA"/>
</dbReference>
<evidence type="ECO:0000313" key="14">
    <source>
        <dbReference type="Proteomes" id="UP000002067"/>
    </source>
</evidence>
<dbReference type="InterPro" id="IPR006405">
    <property type="entry name" value="Nic_PRibTrfase_pncB"/>
</dbReference>
<dbReference type="AlphaFoldDB" id="A0A7S7FR97"/>
<reference evidence="13 14" key="1">
    <citation type="journal article" date="2009" name="J. Bacteriol.">
        <title>Complete genome sequence of the probiotic Lactobacillus rhamnosus ATCC 53103.</title>
        <authorList>
            <person name="Morita H."/>
            <person name="Toh H."/>
            <person name="Oshima K."/>
            <person name="Murakami M."/>
            <person name="Taylor T.D."/>
            <person name="Igimi S."/>
            <person name="Hattori M."/>
        </authorList>
    </citation>
    <scope>NUCLEOTIDE SEQUENCE [LARGE SCALE GENOMIC DNA]</scope>
    <source>
        <strain evidence="14">ATCC 53103 / LMG 18243 / GG [Tokyo]</strain>
    </source>
</reference>
<dbReference type="InterPro" id="IPR040727">
    <property type="entry name" value="NAPRTase_N"/>
</dbReference>
<evidence type="ECO:0000313" key="13">
    <source>
        <dbReference type="EMBL" id="BAI43186.1"/>
    </source>
</evidence>
<name>A0A7S7FR97_LACRG</name>
<dbReference type="Gene3D" id="3.20.20.70">
    <property type="entry name" value="Aldolase class I"/>
    <property type="match status" value="1"/>
</dbReference>
<gene>
    <name evidence="13" type="ordered locus">LRHM_2659</name>
</gene>
<dbReference type="Proteomes" id="UP000002067">
    <property type="component" value="Chromosome"/>
</dbReference>
<protein>
    <recommendedName>
        <fullName evidence="3 9">Nicotinate phosphoribosyltransferase</fullName>
        <ecNumber evidence="3 9">6.3.4.21</ecNumber>
    </recommendedName>
</protein>